<comment type="caution">
    <text evidence="1">The sequence shown here is derived from an EMBL/GenBank/DDBJ whole genome shotgun (WGS) entry which is preliminary data.</text>
</comment>
<proteinExistence type="predicted"/>
<protein>
    <submittedName>
        <fullName evidence="1">Uncharacterized protein</fullName>
    </submittedName>
</protein>
<accession>A0AAD7SQE2</accession>
<dbReference type="Proteomes" id="UP001221898">
    <property type="component" value="Unassembled WGS sequence"/>
</dbReference>
<keyword evidence="2" id="KW-1185">Reference proteome</keyword>
<evidence type="ECO:0000313" key="1">
    <source>
        <dbReference type="EMBL" id="KAJ8406353.1"/>
    </source>
</evidence>
<reference evidence="1" key="1">
    <citation type="journal article" date="2023" name="Science">
        <title>Genome structures resolve the early diversification of teleost fishes.</title>
        <authorList>
            <person name="Parey E."/>
            <person name="Louis A."/>
            <person name="Montfort J."/>
            <person name="Bouchez O."/>
            <person name="Roques C."/>
            <person name="Iampietro C."/>
            <person name="Lluch J."/>
            <person name="Castinel A."/>
            <person name="Donnadieu C."/>
            <person name="Desvignes T."/>
            <person name="Floi Bucao C."/>
            <person name="Jouanno E."/>
            <person name="Wen M."/>
            <person name="Mejri S."/>
            <person name="Dirks R."/>
            <person name="Jansen H."/>
            <person name="Henkel C."/>
            <person name="Chen W.J."/>
            <person name="Zahm M."/>
            <person name="Cabau C."/>
            <person name="Klopp C."/>
            <person name="Thompson A.W."/>
            <person name="Robinson-Rechavi M."/>
            <person name="Braasch I."/>
            <person name="Lecointre G."/>
            <person name="Bobe J."/>
            <person name="Postlethwait J.H."/>
            <person name="Berthelot C."/>
            <person name="Roest Crollius H."/>
            <person name="Guiguen Y."/>
        </authorList>
    </citation>
    <scope>NUCLEOTIDE SEQUENCE</scope>
    <source>
        <strain evidence="1">NC1722</strain>
    </source>
</reference>
<name>A0AAD7SQE2_9TELE</name>
<organism evidence="1 2">
    <name type="scientific">Aldrovandia affinis</name>
    <dbReference type="NCBI Taxonomy" id="143900"/>
    <lineage>
        <taxon>Eukaryota</taxon>
        <taxon>Metazoa</taxon>
        <taxon>Chordata</taxon>
        <taxon>Craniata</taxon>
        <taxon>Vertebrata</taxon>
        <taxon>Euteleostomi</taxon>
        <taxon>Actinopterygii</taxon>
        <taxon>Neopterygii</taxon>
        <taxon>Teleostei</taxon>
        <taxon>Notacanthiformes</taxon>
        <taxon>Halosauridae</taxon>
        <taxon>Aldrovandia</taxon>
    </lineage>
</organism>
<evidence type="ECO:0000313" key="2">
    <source>
        <dbReference type="Proteomes" id="UP001221898"/>
    </source>
</evidence>
<gene>
    <name evidence="1" type="ORF">AAFF_G00305840</name>
</gene>
<dbReference type="EMBL" id="JAINUG010000044">
    <property type="protein sequence ID" value="KAJ8406353.1"/>
    <property type="molecule type" value="Genomic_DNA"/>
</dbReference>
<sequence>MCQIVVTLCARGDERRRGRYREGALSVACFEAAVSGINFLAARFETFYVNIGQKRQSNVCRARSRDARQRRATGVIATPLVSSAAGERRASSHRVNYNRSSGLVSVLGFRRAKQYIISDRWSQGPDRAKKAAGKGRRFPQVSFFFFSSYPGSLFAHTSPRPSEYSEAGALLATLTPC</sequence>
<dbReference type="AlphaFoldDB" id="A0AAD7SQE2"/>